<organism evidence="1">
    <name type="scientific">Amphimedon queenslandica</name>
    <name type="common">Sponge</name>
    <dbReference type="NCBI Taxonomy" id="400682"/>
    <lineage>
        <taxon>Eukaryota</taxon>
        <taxon>Metazoa</taxon>
        <taxon>Porifera</taxon>
        <taxon>Demospongiae</taxon>
        <taxon>Heteroscleromorpha</taxon>
        <taxon>Haplosclerida</taxon>
        <taxon>Niphatidae</taxon>
        <taxon>Amphimedon</taxon>
    </lineage>
</organism>
<protein>
    <submittedName>
        <fullName evidence="1">Uncharacterized protein</fullName>
    </submittedName>
</protein>
<reference evidence="1" key="1">
    <citation type="submission" date="2017-05" db="UniProtKB">
        <authorList>
            <consortium name="EnsemblMetazoa"/>
        </authorList>
    </citation>
    <scope>IDENTIFICATION</scope>
</reference>
<dbReference type="EnsemblMetazoa" id="Aqu2.1.33733_001">
    <property type="protein sequence ID" value="Aqu2.1.33733_001"/>
    <property type="gene ID" value="Aqu2.1.33733"/>
</dbReference>
<name>A0A1X7V144_AMPQE</name>
<sequence>MEVVSDGSELLLPDLRLDLSSGSSPVLILDIGTKLSWTFILNLCCCWIRSSFTCLR</sequence>
<dbReference type="AlphaFoldDB" id="A0A1X7V144"/>
<evidence type="ECO:0000313" key="1">
    <source>
        <dbReference type="EnsemblMetazoa" id="Aqu2.1.33733_001"/>
    </source>
</evidence>
<accession>A0A1X7V144</accession>
<dbReference type="InParanoid" id="A0A1X7V144"/>
<proteinExistence type="predicted"/>